<protein>
    <submittedName>
        <fullName evidence="2">Uncharacterized protein</fullName>
    </submittedName>
</protein>
<sequence>MTRKTEAAAADSSDVSSVSREPLRWAPWCSAPSPPSGFSSTRTLWTGGPVSAQGYDFGDWRAPRPGAIAAAQDLIDAETAVDPDTVAARLGQARRGYGAHQTFGDRNLDVADAPIQG</sequence>
<feature type="region of interest" description="Disordered" evidence="1">
    <location>
        <begin position="1"/>
        <end position="21"/>
    </location>
</feature>
<gene>
    <name evidence="2" type="ORF">AB5J56_42415</name>
</gene>
<name>A0AB39PLG8_9ACTN</name>
<evidence type="ECO:0000256" key="1">
    <source>
        <dbReference type="SAM" id="MobiDB-lite"/>
    </source>
</evidence>
<dbReference type="RefSeq" id="WP_369241394.1">
    <property type="nucleotide sequence ID" value="NZ_CP163435.1"/>
</dbReference>
<dbReference type="AlphaFoldDB" id="A0AB39PLG8"/>
<accession>A0AB39PLG8</accession>
<organism evidence="2">
    <name type="scientific">Streptomyces sp. R21</name>
    <dbReference type="NCBI Taxonomy" id="3238627"/>
    <lineage>
        <taxon>Bacteria</taxon>
        <taxon>Bacillati</taxon>
        <taxon>Actinomycetota</taxon>
        <taxon>Actinomycetes</taxon>
        <taxon>Kitasatosporales</taxon>
        <taxon>Streptomycetaceae</taxon>
        <taxon>Streptomyces</taxon>
    </lineage>
</organism>
<dbReference type="EMBL" id="CP163435">
    <property type="protein sequence ID" value="XDQ30956.1"/>
    <property type="molecule type" value="Genomic_DNA"/>
</dbReference>
<feature type="compositionally biased region" description="Low complexity" evidence="1">
    <location>
        <begin position="7"/>
        <end position="21"/>
    </location>
</feature>
<reference evidence="2" key="1">
    <citation type="submission" date="2024-07" db="EMBL/GenBank/DDBJ databases">
        <authorList>
            <person name="Yu S.T."/>
        </authorList>
    </citation>
    <scope>NUCLEOTIDE SEQUENCE</scope>
    <source>
        <strain evidence="2">R21</strain>
    </source>
</reference>
<proteinExistence type="predicted"/>
<evidence type="ECO:0000313" key="2">
    <source>
        <dbReference type="EMBL" id="XDQ30956.1"/>
    </source>
</evidence>